<keyword evidence="1" id="KW-0472">Membrane</keyword>
<evidence type="ECO:0000313" key="3">
    <source>
        <dbReference type="EMBL" id="MBT0651995.1"/>
    </source>
</evidence>
<dbReference type="InterPro" id="IPR037185">
    <property type="entry name" value="EmrE-like"/>
</dbReference>
<feature type="transmembrane region" description="Helical" evidence="1">
    <location>
        <begin position="34"/>
        <end position="55"/>
    </location>
</feature>
<proteinExistence type="predicted"/>
<feature type="transmembrane region" description="Helical" evidence="1">
    <location>
        <begin position="243"/>
        <end position="263"/>
    </location>
</feature>
<sequence>MNDSTKGTIFATLAVILFATLGTGFKLSVARLDGYVVVVYMGVFAVAALLTNLLLTGKGKDILPEFRRKPLFFILTGIIGLGVQQLLCVKSYEYLPAAQVVILTYTYPLMMIVLAWAVYRERSTPRSVAFVLVGFFGVYVLISRGTFLQIDLNIGTVLSLACAFSFALFCVLIKHARFHIGVGMFLFNLFGLLFLLCLLPLYGFTWRLSAPQLLGLVYLGVFPTAVAFILWNKALQLCRTSHSSNFALLTPVLSLVCIAAVLGERIVPSQVAGMVIIVGAVFLNVNFGGVGGGEERARG</sequence>
<feature type="transmembrane region" description="Helical" evidence="1">
    <location>
        <begin position="210"/>
        <end position="231"/>
    </location>
</feature>
<feature type="domain" description="EamA" evidence="2">
    <location>
        <begin position="154"/>
        <end position="284"/>
    </location>
</feature>
<dbReference type="Pfam" id="PF00892">
    <property type="entry name" value="EamA"/>
    <property type="match status" value="2"/>
</dbReference>
<keyword evidence="1" id="KW-0812">Transmembrane</keyword>
<feature type="domain" description="EamA" evidence="2">
    <location>
        <begin position="6"/>
        <end position="142"/>
    </location>
</feature>
<gene>
    <name evidence="3" type="ORF">KI810_02930</name>
</gene>
<keyword evidence="4" id="KW-1185">Reference proteome</keyword>
<feature type="transmembrane region" description="Helical" evidence="1">
    <location>
        <begin position="185"/>
        <end position="204"/>
    </location>
</feature>
<dbReference type="InterPro" id="IPR000620">
    <property type="entry name" value="EamA_dom"/>
</dbReference>
<feature type="transmembrane region" description="Helical" evidence="1">
    <location>
        <begin position="98"/>
        <end position="119"/>
    </location>
</feature>
<reference evidence="3 4" key="1">
    <citation type="submission" date="2021-05" db="EMBL/GenBank/DDBJ databases">
        <title>The draft genome of Geobacter luticola JCM 17780.</title>
        <authorList>
            <person name="Xu Z."/>
            <person name="Masuda Y."/>
            <person name="Itoh H."/>
            <person name="Senoo K."/>
        </authorList>
    </citation>
    <scope>NUCLEOTIDE SEQUENCE [LARGE SCALE GENOMIC DNA]</scope>
    <source>
        <strain evidence="3 4">JCM 17780</strain>
    </source>
</reference>
<evidence type="ECO:0000256" key="1">
    <source>
        <dbReference type="SAM" id="Phobius"/>
    </source>
</evidence>
<dbReference type="PANTHER" id="PTHR22911:SF137">
    <property type="entry name" value="SOLUTE CARRIER FAMILY 35 MEMBER G2-RELATED"/>
    <property type="match status" value="1"/>
</dbReference>
<evidence type="ECO:0000259" key="2">
    <source>
        <dbReference type="Pfam" id="PF00892"/>
    </source>
</evidence>
<dbReference type="Proteomes" id="UP000756860">
    <property type="component" value="Unassembled WGS sequence"/>
</dbReference>
<accession>A0ABS5SA20</accession>
<dbReference type="EMBL" id="JAHCVK010000001">
    <property type="protein sequence ID" value="MBT0651995.1"/>
    <property type="molecule type" value="Genomic_DNA"/>
</dbReference>
<organism evidence="3 4">
    <name type="scientific">Geomobilimonas luticola</name>
    <dbReference type="NCBI Taxonomy" id="1114878"/>
    <lineage>
        <taxon>Bacteria</taxon>
        <taxon>Pseudomonadati</taxon>
        <taxon>Thermodesulfobacteriota</taxon>
        <taxon>Desulfuromonadia</taxon>
        <taxon>Geobacterales</taxon>
        <taxon>Geobacteraceae</taxon>
        <taxon>Geomobilimonas</taxon>
    </lineage>
</organism>
<comment type="caution">
    <text evidence="3">The sequence shown here is derived from an EMBL/GenBank/DDBJ whole genome shotgun (WGS) entry which is preliminary data.</text>
</comment>
<keyword evidence="1" id="KW-1133">Transmembrane helix</keyword>
<feature type="transmembrane region" description="Helical" evidence="1">
    <location>
        <begin position="269"/>
        <end position="290"/>
    </location>
</feature>
<dbReference type="PANTHER" id="PTHR22911">
    <property type="entry name" value="ACYL-MALONYL CONDENSING ENZYME-RELATED"/>
    <property type="match status" value="1"/>
</dbReference>
<feature type="transmembrane region" description="Helical" evidence="1">
    <location>
        <begin position="154"/>
        <end position="173"/>
    </location>
</feature>
<feature type="transmembrane region" description="Helical" evidence="1">
    <location>
        <begin position="128"/>
        <end position="148"/>
    </location>
</feature>
<dbReference type="RefSeq" id="WP_214173972.1">
    <property type="nucleotide sequence ID" value="NZ_JAHCVK010000001.1"/>
</dbReference>
<dbReference type="SUPFAM" id="SSF103481">
    <property type="entry name" value="Multidrug resistance efflux transporter EmrE"/>
    <property type="match status" value="2"/>
</dbReference>
<name>A0ABS5SA20_9BACT</name>
<protein>
    <submittedName>
        <fullName evidence="3">DMT family transporter</fullName>
    </submittedName>
</protein>
<feature type="transmembrane region" description="Helical" evidence="1">
    <location>
        <begin position="71"/>
        <end position="92"/>
    </location>
</feature>
<evidence type="ECO:0000313" key="4">
    <source>
        <dbReference type="Proteomes" id="UP000756860"/>
    </source>
</evidence>